<comment type="caution">
    <text evidence="1">The sequence shown here is derived from an EMBL/GenBank/DDBJ whole genome shotgun (WGS) entry which is preliminary data.</text>
</comment>
<dbReference type="PROSITE" id="PS51257">
    <property type="entry name" value="PROKAR_LIPOPROTEIN"/>
    <property type="match status" value="1"/>
</dbReference>
<dbReference type="Proteomes" id="UP000316095">
    <property type="component" value="Unassembled WGS sequence"/>
</dbReference>
<organism evidence="1 2">
    <name type="scientific">Rubinisphaera italica</name>
    <dbReference type="NCBI Taxonomy" id="2527969"/>
    <lineage>
        <taxon>Bacteria</taxon>
        <taxon>Pseudomonadati</taxon>
        <taxon>Planctomycetota</taxon>
        <taxon>Planctomycetia</taxon>
        <taxon>Planctomycetales</taxon>
        <taxon>Planctomycetaceae</taxon>
        <taxon>Rubinisphaera</taxon>
    </lineage>
</organism>
<evidence type="ECO:0008006" key="3">
    <source>
        <dbReference type="Google" id="ProtNLM"/>
    </source>
</evidence>
<protein>
    <recommendedName>
        <fullName evidence="3">Acyl-coenzyme A:6-aminopenicillanic acid acyl-transferase</fullName>
    </recommendedName>
</protein>
<gene>
    <name evidence="1" type="ORF">Pan54_03520</name>
</gene>
<dbReference type="AlphaFoldDB" id="A0A5C5XA28"/>
<dbReference type="OrthoDB" id="238427at2"/>
<evidence type="ECO:0000313" key="2">
    <source>
        <dbReference type="Proteomes" id="UP000316095"/>
    </source>
</evidence>
<accession>A0A5C5XA28</accession>
<sequence length="437" mass="47007">MRAREKQLTIRTSMILWGALIAFLPSVVTACTTAVISGRATVDGRPILWKNRDTSSRRNEVAFLEGGKYRAIAVVNAGSRSSAWMGVNEAGFCIENSLSKDLNTDGERSGPGNGGFMKLALETCRTVEEFRQLLEKTNTSGRRTNSNFGVIDAQGGAALFETGATSFKMFDANDPAIAPNGYLVRSNFATTAQEVSPQPSLEELSGKTLYSADRFSQACTLLSSPGEAGVSVEYMIRNVCRDLSDAPGAAVCGSVNDPSGKLPEIINADSMISRTTTVSAAVFHGVKAGEDPLMTTMWAFLGDPKFSIAVPCWTSMSDIAPPLVGEKEAPIGAIANTMRGWSFVDGDKGVDSTVLTGIWSDVWKVEDQILSATARARSKWESKGVNPRDMNAVHMESARRSYQAMLTELRQLKNAALTIKTPAPPKFEPVTKTILVP</sequence>
<dbReference type="Gene3D" id="3.60.60.10">
    <property type="entry name" value="Penicillin V Acylase, Chain A"/>
    <property type="match status" value="1"/>
</dbReference>
<name>A0A5C5XA28_9PLAN</name>
<dbReference type="EMBL" id="SJPG01000001">
    <property type="protein sequence ID" value="TWT59644.1"/>
    <property type="molecule type" value="Genomic_DNA"/>
</dbReference>
<proteinExistence type="predicted"/>
<reference evidence="1 2" key="1">
    <citation type="submission" date="2019-02" db="EMBL/GenBank/DDBJ databases">
        <title>Deep-cultivation of Planctomycetes and their phenomic and genomic characterization uncovers novel biology.</title>
        <authorList>
            <person name="Wiegand S."/>
            <person name="Jogler M."/>
            <person name="Boedeker C."/>
            <person name="Pinto D."/>
            <person name="Vollmers J."/>
            <person name="Rivas-Marin E."/>
            <person name="Kohn T."/>
            <person name="Peeters S.H."/>
            <person name="Heuer A."/>
            <person name="Rast P."/>
            <person name="Oberbeckmann S."/>
            <person name="Bunk B."/>
            <person name="Jeske O."/>
            <person name="Meyerdierks A."/>
            <person name="Storesund J.E."/>
            <person name="Kallscheuer N."/>
            <person name="Luecker S."/>
            <person name="Lage O.M."/>
            <person name="Pohl T."/>
            <person name="Merkel B.J."/>
            <person name="Hornburger P."/>
            <person name="Mueller R.-W."/>
            <person name="Bruemmer F."/>
            <person name="Labrenz M."/>
            <person name="Spormann A.M."/>
            <person name="Op Den Camp H."/>
            <person name="Overmann J."/>
            <person name="Amann R."/>
            <person name="Jetten M.S.M."/>
            <person name="Mascher T."/>
            <person name="Medema M.H."/>
            <person name="Devos D.P."/>
            <person name="Kaster A.-K."/>
            <person name="Ovreas L."/>
            <person name="Rohde M."/>
            <person name="Galperin M.Y."/>
            <person name="Jogler C."/>
        </authorList>
    </citation>
    <scope>NUCLEOTIDE SEQUENCE [LARGE SCALE GENOMIC DNA]</scope>
    <source>
        <strain evidence="1 2">Pan54</strain>
    </source>
</reference>
<dbReference type="RefSeq" id="WP_146501853.1">
    <property type="nucleotide sequence ID" value="NZ_SJPG01000001.1"/>
</dbReference>
<evidence type="ECO:0000313" key="1">
    <source>
        <dbReference type="EMBL" id="TWT59644.1"/>
    </source>
</evidence>
<keyword evidence="2" id="KW-1185">Reference proteome</keyword>